<dbReference type="Proteomes" id="UP000501991">
    <property type="component" value="Chromosome"/>
</dbReference>
<dbReference type="KEGG" id="azq:G3580_18925"/>
<evidence type="ECO:0008006" key="5">
    <source>
        <dbReference type="Google" id="ProtNLM"/>
    </source>
</evidence>
<sequence length="96" mass="9696">MRTKFILLTLLAVPLISACDKPQTTSTSSASADTPSAAAPSPGNPSDKASGMGGPEYPPLPESDTQKADQPASDMPNSGDGTSSMDTPASGDNTRQ</sequence>
<feature type="chain" id="PRO_5025363593" description="Lipoprotein" evidence="2">
    <location>
        <begin position="19"/>
        <end position="96"/>
    </location>
</feature>
<name>A0A6C1B967_9RHOO</name>
<dbReference type="EMBL" id="CP048836">
    <property type="protein sequence ID" value="QID19509.1"/>
    <property type="molecule type" value="Genomic_DNA"/>
</dbReference>
<accession>A0A6C1B967</accession>
<keyword evidence="2" id="KW-0732">Signal</keyword>
<evidence type="ECO:0000256" key="1">
    <source>
        <dbReference type="SAM" id="MobiDB-lite"/>
    </source>
</evidence>
<feature type="region of interest" description="Disordered" evidence="1">
    <location>
        <begin position="20"/>
        <end position="96"/>
    </location>
</feature>
<feature type="compositionally biased region" description="Low complexity" evidence="1">
    <location>
        <begin position="22"/>
        <end position="46"/>
    </location>
</feature>
<dbReference type="PROSITE" id="PS51257">
    <property type="entry name" value="PROKAR_LIPOPROTEIN"/>
    <property type="match status" value="1"/>
</dbReference>
<keyword evidence="4" id="KW-1185">Reference proteome</keyword>
<feature type="compositionally biased region" description="Polar residues" evidence="1">
    <location>
        <begin position="75"/>
        <end position="96"/>
    </location>
</feature>
<evidence type="ECO:0000256" key="2">
    <source>
        <dbReference type="SAM" id="SignalP"/>
    </source>
</evidence>
<evidence type="ECO:0000313" key="4">
    <source>
        <dbReference type="Proteomes" id="UP000501991"/>
    </source>
</evidence>
<feature type="signal peptide" evidence="2">
    <location>
        <begin position="1"/>
        <end position="18"/>
    </location>
</feature>
<organism evidence="3 4">
    <name type="scientific">Nitrogeniibacter mangrovi</name>
    <dbReference type="NCBI Taxonomy" id="2016596"/>
    <lineage>
        <taxon>Bacteria</taxon>
        <taxon>Pseudomonadati</taxon>
        <taxon>Pseudomonadota</taxon>
        <taxon>Betaproteobacteria</taxon>
        <taxon>Rhodocyclales</taxon>
        <taxon>Zoogloeaceae</taxon>
        <taxon>Nitrogeniibacter</taxon>
    </lineage>
</organism>
<proteinExistence type="predicted"/>
<dbReference type="RefSeq" id="WP_173768185.1">
    <property type="nucleotide sequence ID" value="NZ_CP048836.1"/>
</dbReference>
<reference evidence="3 4" key="1">
    <citation type="submission" date="2020-02" db="EMBL/GenBank/DDBJ databases">
        <title>Nitrogenibacter mangrovi gen. nov., sp. nov. isolated from mangrove sediment, a denitrifying betaproteobacterium.</title>
        <authorList>
            <person name="Liao H."/>
            <person name="Tian Y."/>
        </authorList>
    </citation>
    <scope>NUCLEOTIDE SEQUENCE [LARGE SCALE GENOMIC DNA]</scope>
    <source>
        <strain evidence="3 4">M9-3-2</strain>
    </source>
</reference>
<evidence type="ECO:0000313" key="3">
    <source>
        <dbReference type="EMBL" id="QID19509.1"/>
    </source>
</evidence>
<gene>
    <name evidence="3" type="ORF">G3580_18925</name>
</gene>
<dbReference type="AlphaFoldDB" id="A0A6C1B967"/>
<protein>
    <recommendedName>
        <fullName evidence="5">Lipoprotein</fullName>
    </recommendedName>
</protein>